<sequence length="278" mass="31484">MRNQGLNMRNVLKCMTLMLVALGLFMTAAPDAEARKKKIPKKPKYVGSVKCNGSCHDPYYQAWKNTPHGNSFASLKAGEKADAKKAAGLDPEKDYTDDPTCLRCHTTGYREKGGFKPPGSKSKKGKDTSTPIDPEEPNKEQVGCEMCHAAMGGSQFRVVMKNTKGDFKKADTEKYGMRWDYANVCTRCHMHPQSPHKDEKFDYEASKGKVHDKDKYFSEDNMDQKLEKVEDRAAEKGVSDEKPLRIEEWKVNDKGKLKFKKGTRPYSKKKKKPLYKKG</sequence>
<protein>
    <submittedName>
        <fullName evidence="4">Cytochrome C-554</fullName>
    </submittedName>
</protein>
<dbReference type="EMBL" id="CP048685">
    <property type="protein sequence ID" value="QPJ63239.1"/>
    <property type="molecule type" value="Genomic_DNA"/>
</dbReference>
<gene>
    <name evidence="4" type="ORF">G3M70_15700</name>
</gene>
<feature type="signal peptide" evidence="2">
    <location>
        <begin position="1"/>
        <end position="34"/>
    </location>
</feature>
<dbReference type="InterPro" id="IPR023155">
    <property type="entry name" value="Cyt_c-552/4"/>
</dbReference>
<dbReference type="SUPFAM" id="SSF48695">
    <property type="entry name" value="Multiheme cytochromes"/>
    <property type="match status" value="1"/>
</dbReference>
<feature type="chain" id="PRO_5032518772" evidence="2">
    <location>
        <begin position="35"/>
        <end position="278"/>
    </location>
</feature>
<proteinExistence type="predicted"/>
<name>A0A7T0BYD8_9BACT</name>
<organism evidence="4 5">
    <name type="scientific">Candidatus Nitronauta litoralis</name>
    <dbReference type="NCBI Taxonomy" id="2705533"/>
    <lineage>
        <taxon>Bacteria</taxon>
        <taxon>Pseudomonadati</taxon>
        <taxon>Nitrospinota/Tectimicrobiota group</taxon>
        <taxon>Nitrospinota</taxon>
        <taxon>Nitrospinia</taxon>
        <taxon>Nitrospinales</taxon>
        <taxon>Nitrospinaceae</taxon>
        <taxon>Candidatus Nitronauta</taxon>
    </lineage>
</organism>
<feature type="region of interest" description="Disordered" evidence="1">
    <location>
        <begin position="112"/>
        <end position="139"/>
    </location>
</feature>
<reference evidence="4 5" key="1">
    <citation type="submission" date="2020-02" db="EMBL/GenBank/DDBJ databases">
        <title>Genomic and physiological characterization of two novel Nitrospinaceae genera.</title>
        <authorList>
            <person name="Mueller A.J."/>
            <person name="Jung M.-Y."/>
            <person name="Strachan C.R."/>
            <person name="Herbold C.W."/>
            <person name="Kirkegaard R.H."/>
            <person name="Daims H."/>
        </authorList>
    </citation>
    <scope>NUCLEOTIDE SEQUENCE [LARGE SCALE GENOMIC DNA]</scope>
    <source>
        <strain evidence="4">EB</strain>
    </source>
</reference>
<evidence type="ECO:0000256" key="1">
    <source>
        <dbReference type="SAM" id="MobiDB-lite"/>
    </source>
</evidence>
<evidence type="ECO:0000256" key="2">
    <source>
        <dbReference type="SAM" id="SignalP"/>
    </source>
</evidence>
<dbReference type="KEGG" id="nli:G3M70_15700"/>
<evidence type="ECO:0000313" key="5">
    <source>
        <dbReference type="Proteomes" id="UP000594688"/>
    </source>
</evidence>
<keyword evidence="2" id="KW-0732">Signal</keyword>
<dbReference type="InterPro" id="IPR036280">
    <property type="entry name" value="Multihaem_cyt_sf"/>
</dbReference>
<evidence type="ECO:0000313" key="4">
    <source>
        <dbReference type="EMBL" id="QPJ63239.1"/>
    </source>
</evidence>
<dbReference type="AlphaFoldDB" id="A0A7T0BYD8"/>
<dbReference type="Proteomes" id="UP000594688">
    <property type="component" value="Chromosome"/>
</dbReference>
<accession>A0A7T0BYD8</accession>
<dbReference type="Gene3D" id="1.10.1130.10">
    <property type="entry name" value="Flavocytochrome C3, Chain A"/>
    <property type="match status" value="1"/>
</dbReference>
<feature type="domain" description="Cytochrome c-552/4" evidence="3">
    <location>
        <begin position="54"/>
        <end position="148"/>
    </location>
</feature>
<dbReference type="Pfam" id="PF13435">
    <property type="entry name" value="Cytochrome_C554"/>
    <property type="match status" value="1"/>
</dbReference>
<evidence type="ECO:0000259" key="3">
    <source>
        <dbReference type="Pfam" id="PF13435"/>
    </source>
</evidence>